<organism evidence="3 4">
    <name type="scientific">Ananas comosus</name>
    <name type="common">Pineapple</name>
    <name type="synonym">Ananas ananas</name>
    <dbReference type="NCBI Taxonomy" id="4615"/>
    <lineage>
        <taxon>Eukaryota</taxon>
        <taxon>Viridiplantae</taxon>
        <taxon>Streptophyta</taxon>
        <taxon>Embryophyta</taxon>
        <taxon>Tracheophyta</taxon>
        <taxon>Spermatophyta</taxon>
        <taxon>Magnoliopsida</taxon>
        <taxon>Liliopsida</taxon>
        <taxon>Poales</taxon>
        <taxon>Bromeliaceae</taxon>
        <taxon>Bromelioideae</taxon>
        <taxon>Ananas</taxon>
    </lineage>
</organism>
<dbReference type="GO" id="GO:0009507">
    <property type="term" value="C:chloroplast"/>
    <property type="evidence" value="ECO:0007669"/>
    <property type="project" value="TreeGrafter"/>
</dbReference>
<feature type="region of interest" description="Disordered" evidence="1">
    <location>
        <begin position="1"/>
        <end position="34"/>
    </location>
</feature>
<dbReference type="Proteomes" id="UP000515123">
    <property type="component" value="Linkage group 9"/>
</dbReference>
<proteinExistence type="predicted"/>
<dbReference type="AlphaFoldDB" id="A0A6P5FTP6"/>
<sequence length="328" mass="35986">MHFQSIPTAHRLPHLSPLPRSPPPPPPPSSSAKTLKPLLSTKALSHGANGAALTPPTSALRSSGAVGRTGLDPFRGKPGSVSFCGLTHQVLEERKLVSSPFEDGKGSVIWFLGPLALISSLVVPQFFLGNAIEAFLRDEILAEIITSFLSEIIFYVGLASFLSIADKVQRPYLDFSPKRWSLITGLRGYLSSAFFTMGFKVFAPLLAAYVVWPVVGLPAIIAVAPFLLSCAAQFAFEMQLDRRRSSCWPLLPIIFEVYRVYQLNKGAHFVERLMFSMRGSSITPALMERSSAFVSMLAVLQILGVVCLWSLMTFLIRLFPSRPVAENY</sequence>
<feature type="transmembrane region" description="Helical" evidence="2">
    <location>
        <begin position="108"/>
        <end position="128"/>
    </location>
</feature>
<feature type="transmembrane region" description="Helical" evidence="2">
    <location>
        <begin position="217"/>
        <end position="236"/>
    </location>
</feature>
<feature type="transmembrane region" description="Helical" evidence="2">
    <location>
        <begin position="297"/>
        <end position="319"/>
    </location>
</feature>
<evidence type="ECO:0000256" key="1">
    <source>
        <dbReference type="SAM" id="MobiDB-lite"/>
    </source>
</evidence>
<gene>
    <name evidence="4" type="primary">LOC109715736</name>
</gene>
<reference evidence="3" key="1">
    <citation type="journal article" date="2015" name="Nat. Genet.">
        <title>The pineapple genome and the evolution of CAM photosynthesis.</title>
        <authorList>
            <person name="Ming R."/>
            <person name="VanBuren R."/>
            <person name="Wai C.M."/>
            <person name="Tang H."/>
            <person name="Schatz M.C."/>
            <person name="Bowers J.E."/>
            <person name="Lyons E."/>
            <person name="Wang M.L."/>
            <person name="Chen J."/>
            <person name="Biggers E."/>
            <person name="Zhang J."/>
            <person name="Huang L."/>
            <person name="Zhang L."/>
            <person name="Miao W."/>
            <person name="Zhang J."/>
            <person name="Ye Z."/>
            <person name="Miao C."/>
            <person name="Lin Z."/>
            <person name="Wang H."/>
            <person name="Zhou H."/>
            <person name="Yim W.C."/>
            <person name="Priest H.D."/>
            <person name="Zheng C."/>
            <person name="Woodhouse M."/>
            <person name="Edger P.P."/>
            <person name="Guyot R."/>
            <person name="Guo H.B."/>
            <person name="Guo H."/>
            <person name="Zheng G."/>
            <person name="Singh R."/>
            <person name="Sharma A."/>
            <person name="Min X."/>
            <person name="Zheng Y."/>
            <person name="Lee H."/>
            <person name="Gurtowski J."/>
            <person name="Sedlazeck F.J."/>
            <person name="Harkess A."/>
            <person name="McKain M.R."/>
            <person name="Liao Z."/>
            <person name="Fang J."/>
            <person name="Liu J."/>
            <person name="Zhang X."/>
            <person name="Zhang Q."/>
            <person name="Hu W."/>
            <person name="Qin Y."/>
            <person name="Wang K."/>
            <person name="Chen L.Y."/>
            <person name="Shirley N."/>
            <person name="Lin Y.R."/>
            <person name="Liu L.Y."/>
            <person name="Hernandez A.G."/>
            <person name="Wright C.L."/>
            <person name="Bulone V."/>
            <person name="Tuskan G.A."/>
            <person name="Heath K."/>
            <person name="Zee F."/>
            <person name="Moore P.H."/>
            <person name="Sunkar R."/>
            <person name="Leebens-Mack J.H."/>
            <person name="Mockler T."/>
            <person name="Bennetzen J.L."/>
            <person name="Freeling M."/>
            <person name="Sankoff D."/>
            <person name="Paterson A.H."/>
            <person name="Zhu X."/>
            <person name="Yang X."/>
            <person name="Smith J.A."/>
            <person name="Cushman J.C."/>
            <person name="Paull R.E."/>
            <person name="Yu Q."/>
        </authorList>
    </citation>
    <scope>NUCLEOTIDE SEQUENCE [LARGE SCALE GENOMIC DNA]</scope>
    <source>
        <strain evidence="3">cv. F153</strain>
    </source>
</reference>
<evidence type="ECO:0000313" key="4">
    <source>
        <dbReference type="RefSeq" id="XP_020096465.1"/>
    </source>
</evidence>
<keyword evidence="2" id="KW-1133">Transmembrane helix</keyword>
<keyword evidence="2" id="KW-0472">Membrane</keyword>
<protein>
    <submittedName>
        <fullName evidence="4">Uncharacterized protein LOC109715736</fullName>
    </submittedName>
</protein>
<dbReference type="PANTHER" id="PTHR33918:SF4">
    <property type="entry name" value="ABC-2 TYPE TRANSPORTER DOMAIN-CONTAINING PROTEIN"/>
    <property type="match status" value="1"/>
</dbReference>
<dbReference type="GeneID" id="109715736"/>
<feature type="transmembrane region" description="Helical" evidence="2">
    <location>
        <begin position="140"/>
        <end position="165"/>
    </location>
</feature>
<name>A0A6P5FTP6_ANACO</name>
<evidence type="ECO:0000256" key="2">
    <source>
        <dbReference type="SAM" id="Phobius"/>
    </source>
</evidence>
<dbReference type="OrthoDB" id="1927955at2759"/>
<dbReference type="RefSeq" id="XP_020096465.1">
    <property type="nucleotide sequence ID" value="XM_020240876.1"/>
</dbReference>
<feature type="transmembrane region" description="Helical" evidence="2">
    <location>
        <begin position="186"/>
        <end position="211"/>
    </location>
</feature>
<reference evidence="4" key="2">
    <citation type="submission" date="2025-08" db="UniProtKB">
        <authorList>
            <consortium name="RefSeq"/>
        </authorList>
    </citation>
    <scope>IDENTIFICATION</scope>
    <source>
        <tissue evidence="4">Leaf</tissue>
    </source>
</reference>
<feature type="compositionally biased region" description="Pro residues" evidence="1">
    <location>
        <begin position="19"/>
        <end position="29"/>
    </location>
</feature>
<dbReference type="PANTHER" id="PTHR33918">
    <property type="entry name" value="OS01G0704200 PROTEIN"/>
    <property type="match status" value="1"/>
</dbReference>
<accession>A0A6P5FTP6</accession>
<dbReference type="Gramene" id="Aco008573.1.mrna1">
    <property type="protein sequence ID" value="Aco008573.1.mrna1"/>
    <property type="gene ID" value="Aco008573.1.path1"/>
</dbReference>
<keyword evidence="2" id="KW-0812">Transmembrane</keyword>
<evidence type="ECO:0000313" key="3">
    <source>
        <dbReference type="Proteomes" id="UP000515123"/>
    </source>
</evidence>
<keyword evidence="3" id="KW-1185">Reference proteome</keyword>